<protein>
    <submittedName>
        <fullName evidence="1">Uncharacterized protein</fullName>
    </submittedName>
</protein>
<evidence type="ECO:0000313" key="2">
    <source>
        <dbReference type="Proteomes" id="UP001476798"/>
    </source>
</evidence>
<comment type="caution">
    <text evidence="1">The sequence shown here is derived from an EMBL/GenBank/DDBJ whole genome shotgun (WGS) entry which is preliminary data.</text>
</comment>
<keyword evidence="2" id="KW-1185">Reference proteome</keyword>
<proteinExistence type="predicted"/>
<organism evidence="1 2">
    <name type="scientific">Goodea atripinnis</name>
    <dbReference type="NCBI Taxonomy" id="208336"/>
    <lineage>
        <taxon>Eukaryota</taxon>
        <taxon>Metazoa</taxon>
        <taxon>Chordata</taxon>
        <taxon>Craniata</taxon>
        <taxon>Vertebrata</taxon>
        <taxon>Euteleostomi</taxon>
        <taxon>Actinopterygii</taxon>
        <taxon>Neopterygii</taxon>
        <taxon>Teleostei</taxon>
        <taxon>Neoteleostei</taxon>
        <taxon>Acanthomorphata</taxon>
        <taxon>Ovalentaria</taxon>
        <taxon>Atherinomorphae</taxon>
        <taxon>Cyprinodontiformes</taxon>
        <taxon>Goodeidae</taxon>
        <taxon>Goodea</taxon>
    </lineage>
</organism>
<evidence type="ECO:0000313" key="1">
    <source>
        <dbReference type="EMBL" id="MEQ2179048.1"/>
    </source>
</evidence>
<reference evidence="1 2" key="1">
    <citation type="submission" date="2021-06" db="EMBL/GenBank/DDBJ databases">
        <authorList>
            <person name="Palmer J.M."/>
        </authorList>
    </citation>
    <scope>NUCLEOTIDE SEQUENCE [LARGE SCALE GENOMIC DNA]</scope>
    <source>
        <strain evidence="1 2">GA_2019</strain>
        <tissue evidence="1">Muscle</tissue>
    </source>
</reference>
<sequence length="102" mass="11120">MVGEGNREMPGVIFIGVGSYWFGLVSEGDLCPLPFCFYTFTFLQPTCSIFLFPCLTTALLFHLFPHLSVSSGLLPASCPISLKFPSLFSSCPLSFSPPLALF</sequence>
<name>A0ABV0P6H4_9TELE</name>
<dbReference type="Proteomes" id="UP001476798">
    <property type="component" value="Unassembled WGS sequence"/>
</dbReference>
<accession>A0ABV0P6H4</accession>
<gene>
    <name evidence="1" type="ORF">GOODEAATRI_020507</name>
</gene>
<dbReference type="EMBL" id="JAHRIO010061887">
    <property type="protein sequence ID" value="MEQ2179048.1"/>
    <property type="molecule type" value="Genomic_DNA"/>
</dbReference>